<dbReference type="OrthoDB" id="9761531at2"/>
<dbReference type="SUPFAM" id="SSF56281">
    <property type="entry name" value="Metallo-hydrolase/oxidoreductase"/>
    <property type="match status" value="1"/>
</dbReference>
<dbReference type="AlphaFoldDB" id="A0A090VIL4"/>
<dbReference type="InterPro" id="IPR036866">
    <property type="entry name" value="RibonucZ/Hydroxyglut_hydro"/>
</dbReference>
<evidence type="ECO:0000313" key="1">
    <source>
        <dbReference type="EMBL" id="GAL63194.1"/>
    </source>
</evidence>
<dbReference type="InterPro" id="IPR052159">
    <property type="entry name" value="Competence_DNA_uptake"/>
</dbReference>
<comment type="caution">
    <text evidence="1">The sequence shown here is derived from an EMBL/GenBank/DDBJ whole genome shotgun (WGS) entry which is preliminary data.</text>
</comment>
<accession>A0A090VIL4</accession>
<proteinExistence type="predicted"/>
<dbReference type="PANTHER" id="PTHR30619:SF1">
    <property type="entry name" value="RECOMBINATION PROTEIN 2"/>
    <property type="match status" value="1"/>
</dbReference>
<dbReference type="EMBL" id="BBNQ01000010">
    <property type="protein sequence ID" value="GAL63194.1"/>
    <property type="molecule type" value="Genomic_DNA"/>
</dbReference>
<reference evidence="1 2" key="1">
    <citation type="journal article" date="2014" name="Genome Announc.">
        <title>Draft Genome Sequences of Marine Flavobacterium Algibacter lectus Strains SS8 and NR4.</title>
        <authorList>
            <person name="Takatani N."/>
            <person name="Nakanishi M."/>
            <person name="Meirelles P."/>
            <person name="Mino S."/>
            <person name="Suda W."/>
            <person name="Oshima K."/>
            <person name="Hattori M."/>
            <person name="Ohkuma M."/>
            <person name="Hosokawa M."/>
            <person name="Miyashita K."/>
            <person name="Thompson F.L."/>
            <person name="Niwa A."/>
            <person name="Sawabe T."/>
            <person name="Sawabe T."/>
        </authorList>
    </citation>
    <scope>NUCLEOTIDE SEQUENCE [LARGE SCALE GENOMIC DNA]</scope>
    <source>
        <strain evidence="1 2">JCM 19300</strain>
    </source>
</reference>
<name>A0A090VIL4_9FLAO</name>
<dbReference type="RefSeq" id="WP_042505003.1">
    <property type="nucleotide sequence ID" value="NZ_BBNQ01000010.1"/>
</dbReference>
<gene>
    <name evidence="1" type="ORF">JCM19300_1216</name>
</gene>
<dbReference type="Gene3D" id="3.60.15.10">
    <property type="entry name" value="Ribonuclease Z/Hydroxyacylglutathione hydrolase-like"/>
    <property type="match status" value="1"/>
</dbReference>
<protein>
    <recommendedName>
        <fullName evidence="3">Metallo-beta-lactamase domain-containing protein</fullName>
    </recommendedName>
</protein>
<dbReference type="Proteomes" id="UP000029644">
    <property type="component" value="Unassembled WGS sequence"/>
</dbReference>
<organism evidence="1 2">
    <name type="scientific">Algibacter lectus</name>
    <dbReference type="NCBI Taxonomy" id="221126"/>
    <lineage>
        <taxon>Bacteria</taxon>
        <taxon>Pseudomonadati</taxon>
        <taxon>Bacteroidota</taxon>
        <taxon>Flavobacteriia</taxon>
        <taxon>Flavobacteriales</taxon>
        <taxon>Flavobacteriaceae</taxon>
        <taxon>Algibacter</taxon>
    </lineage>
</organism>
<evidence type="ECO:0000313" key="2">
    <source>
        <dbReference type="Proteomes" id="UP000029644"/>
    </source>
</evidence>
<sequence>MAHKFVGLSEDHKKIYLYELTPKTGKLKKERQVLWGDWLSIKDNYDFSDIGPGWLAINWSPNTPKAKTLFIKEADTTDTRPLEIVFVDVGQGDGAVLITPERNEEERIMVIDAGEGENMKTFLEGRFAHRGFQFEAAIITHPDMDHYYGFKSIFENNTIGFNTIYQNGLVERPVKGTFDKVGGYKEDAKTKKKYIENLAINKTDIETHFSDNSNFGRYVFPKVMHAALNNPKIKDFKMLSTDSSQSTHENDRIYMPDFAPSDGKNYSIEVLGPVTDKDENDNVRLEKISDYGKTKNGHSIILRLHYGKFKVLFGGDLNKPAEKFLLKHYTKRKSFPRYGTEASKTMIEEAKHWFNAEVMKVCHHGAADVTNEFMSAVNPACFVISSGDQEGHVHPRPDLLGRLGKYGRGDSPVLLSTELQRSTREHEDKNVISTLKKNIAKMVKKPSNKLNALIEEGINHLAKTNVDVYGAIYLKTDGERLITAFKIEEKSKLKKWFYFEYKIDDYGELTLIS</sequence>
<evidence type="ECO:0008006" key="3">
    <source>
        <dbReference type="Google" id="ProtNLM"/>
    </source>
</evidence>
<dbReference type="PANTHER" id="PTHR30619">
    <property type="entry name" value="DNA INTERNALIZATION/COMPETENCE PROTEIN COMEC/REC2"/>
    <property type="match status" value="1"/>
</dbReference>